<accession>K2BVP3</accession>
<protein>
    <submittedName>
        <fullName evidence="1">Protoporphyrinogen oxidase</fullName>
    </submittedName>
</protein>
<dbReference type="InterPro" id="IPR029063">
    <property type="entry name" value="SAM-dependent_MTases_sf"/>
</dbReference>
<reference evidence="1" key="1">
    <citation type="journal article" date="2012" name="Science">
        <title>Fermentation, hydrogen, and sulfur metabolism in multiple uncultivated bacterial phyla.</title>
        <authorList>
            <person name="Wrighton K.C."/>
            <person name="Thomas B.C."/>
            <person name="Sharon I."/>
            <person name="Miller C.S."/>
            <person name="Castelle C.J."/>
            <person name="VerBerkmoes N.C."/>
            <person name="Wilkins M.J."/>
            <person name="Hettich R.L."/>
            <person name="Lipton M.S."/>
            <person name="Williams K.H."/>
            <person name="Long P.E."/>
            <person name="Banfield J.F."/>
        </authorList>
    </citation>
    <scope>NUCLEOTIDE SEQUENCE [LARGE SCALE GENOMIC DNA]</scope>
</reference>
<dbReference type="PANTHER" id="PTHR18895">
    <property type="entry name" value="HEMK METHYLTRANSFERASE"/>
    <property type="match status" value="1"/>
</dbReference>
<dbReference type="AlphaFoldDB" id="K2BVP3"/>
<dbReference type="Gene3D" id="3.40.50.150">
    <property type="entry name" value="Vaccinia Virus protein VP39"/>
    <property type="match status" value="1"/>
</dbReference>
<sequence>MKIHNLEEIEFFYTKFAYNRNVLTPRFDTESLVREAILLIKKHEISTLIDIWVWSGIIPISIWKNVKLDKIIAIDKSKKALKIAKLNAQKNKVLIDFMEWDLLKPFLDKKNHNNIVISSLSRNLLITANLPYVKNEDWINMSSDTKFEPKMALFWGEKTGFEVYERFFRQVLKFRQIYDNKIFIMCEIWFDQKEVAQKFLTKLGFNFSFFPDLMWIERFIKISL</sequence>
<name>K2BVP3_9BACT</name>
<dbReference type="PANTHER" id="PTHR18895:SF74">
    <property type="entry name" value="MTRF1L RELEASE FACTOR GLUTAMINE METHYLTRANSFERASE"/>
    <property type="match status" value="1"/>
</dbReference>
<proteinExistence type="predicted"/>
<organism evidence="1">
    <name type="scientific">uncultured bacterium</name>
    <name type="common">gcode 4</name>
    <dbReference type="NCBI Taxonomy" id="1234023"/>
    <lineage>
        <taxon>Bacteria</taxon>
        <taxon>environmental samples</taxon>
    </lineage>
</organism>
<dbReference type="EMBL" id="AMFJ01021637">
    <property type="protein sequence ID" value="EKD66314.1"/>
    <property type="molecule type" value="Genomic_DNA"/>
</dbReference>
<dbReference type="SUPFAM" id="SSF53335">
    <property type="entry name" value="S-adenosyl-L-methionine-dependent methyltransferases"/>
    <property type="match status" value="1"/>
</dbReference>
<evidence type="ECO:0000313" key="1">
    <source>
        <dbReference type="EMBL" id="EKD66314.1"/>
    </source>
</evidence>
<gene>
    <name evidence="1" type="ORF">ACD_49C00051G0013</name>
</gene>
<dbReference type="InterPro" id="IPR050320">
    <property type="entry name" value="N5-glutamine_MTase"/>
</dbReference>
<comment type="caution">
    <text evidence="1">The sequence shown here is derived from an EMBL/GenBank/DDBJ whole genome shotgun (WGS) entry which is preliminary data.</text>
</comment>